<proteinExistence type="predicted"/>
<dbReference type="RefSeq" id="WP_103003846.1">
    <property type="nucleotide sequence ID" value="NZ_NBAX01000009.1"/>
</dbReference>
<evidence type="ECO:0000313" key="1">
    <source>
        <dbReference type="EMBL" id="PNP92837.1"/>
    </source>
</evidence>
<comment type="caution">
    <text evidence="1">The sequence shown here is derived from an EMBL/GenBank/DDBJ whole genome shotgun (WGS) entry which is preliminary data.</text>
</comment>
<organism evidence="1 2">
    <name type="scientific">Hoylesella timonensis</name>
    <dbReference type="NCBI Taxonomy" id="386414"/>
    <lineage>
        <taxon>Bacteria</taxon>
        <taxon>Pseudomonadati</taxon>
        <taxon>Bacteroidota</taxon>
        <taxon>Bacteroidia</taxon>
        <taxon>Bacteroidales</taxon>
        <taxon>Prevotellaceae</taxon>
        <taxon>Hoylesella</taxon>
    </lineage>
</organism>
<dbReference type="EMBL" id="NBAX01000009">
    <property type="protein sequence ID" value="PNP92837.1"/>
    <property type="molecule type" value="Genomic_DNA"/>
</dbReference>
<dbReference type="Proteomes" id="UP000236634">
    <property type="component" value="Unassembled WGS sequence"/>
</dbReference>
<dbReference type="AlphaFoldDB" id="A0A2K0XE79"/>
<accession>A0A2K0XE79</accession>
<evidence type="ECO:0000313" key="2">
    <source>
        <dbReference type="Proteomes" id="UP000236634"/>
    </source>
</evidence>
<protein>
    <submittedName>
        <fullName evidence="1">Uncharacterized protein</fullName>
    </submittedName>
</protein>
<name>A0A2K0XE79_9BACT</name>
<sequence>MNLFHVSKLLYLEYLMCRIAQADLINEFKFGIMAGLLAMKTNAVKGSCLAYLIYCQYTIYAQIKNQEVVRDSDRLMQ</sequence>
<reference evidence="1 2" key="1">
    <citation type="submission" date="2017-03" db="EMBL/GenBank/DDBJ databases">
        <authorList>
            <person name="Afonso C.L."/>
            <person name="Miller P.J."/>
            <person name="Scott M.A."/>
            <person name="Spackman E."/>
            <person name="Goraichik I."/>
            <person name="Dimitrov K.M."/>
            <person name="Suarez D.L."/>
            <person name="Swayne D.E."/>
        </authorList>
    </citation>
    <scope>NUCLEOTIDE SEQUENCE [LARGE SCALE GENOMIC DNA]</scope>
    <source>
        <strain evidence="1 2">DNF00076</strain>
    </source>
</reference>
<gene>
    <name evidence="1" type="ORF">BFS16_10100</name>
</gene>